<accession>A0A392TBF8</accession>
<feature type="non-terminal residue" evidence="1">
    <location>
        <position position="1"/>
    </location>
</feature>
<dbReference type="Proteomes" id="UP000265520">
    <property type="component" value="Unassembled WGS sequence"/>
</dbReference>
<dbReference type="EMBL" id="LXQA010546366">
    <property type="protein sequence ID" value="MCI58449.1"/>
    <property type="molecule type" value="Genomic_DNA"/>
</dbReference>
<organism evidence="1 2">
    <name type="scientific">Trifolium medium</name>
    <dbReference type="NCBI Taxonomy" id="97028"/>
    <lineage>
        <taxon>Eukaryota</taxon>
        <taxon>Viridiplantae</taxon>
        <taxon>Streptophyta</taxon>
        <taxon>Embryophyta</taxon>
        <taxon>Tracheophyta</taxon>
        <taxon>Spermatophyta</taxon>
        <taxon>Magnoliopsida</taxon>
        <taxon>eudicotyledons</taxon>
        <taxon>Gunneridae</taxon>
        <taxon>Pentapetalae</taxon>
        <taxon>rosids</taxon>
        <taxon>fabids</taxon>
        <taxon>Fabales</taxon>
        <taxon>Fabaceae</taxon>
        <taxon>Papilionoideae</taxon>
        <taxon>50 kb inversion clade</taxon>
        <taxon>NPAAA clade</taxon>
        <taxon>Hologalegina</taxon>
        <taxon>IRL clade</taxon>
        <taxon>Trifolieae</taxon>
        <taxon>Trifolium</taxon>
    </lineage>
</organism>
<protein>
    <submittedName>
        <fullName evidence="1">Uncharacterized protein</fullName>
    </submittedName>
</protein>
<evidence type="ECO:0000313" key="2">
    <source>
        <dbReference type="Proteomes" id="UP000265520"/>
    </source>
</evidence>
<reference evidence="1 2" key="1">
    <citation type="journal article" date="2018" name="Front. Plant Sci.">
        <title>Red Clover (Trifolium pratense) and Zigzag Clover (T. medium) - A Picture of Genomic Similarities and Differences.</title>
        <authorList>
            <person name="Dluhosova J."/>
            <person name="Istvanek J."/>
            <person name="Nedelnik J."/>
            <person name="Repkova J."/>
        </authorList>
    </citation>
    <scope>NUCLEOTIDE SEQUENCE [LARGE SCALE GENOMIC DNA]</scope>
    <source>
        <strain evidence="2">cv. 10/8</strain>
        <tissue evidence="1">Leaf</tissue>
    </source>
</reference>
<dbReference type="AlphaFoldDB" id="A0A392TBF8"/>
<proteinExistence type="predicted"/>
<name>A0A392TBF8_9FABA</name>
<comment type="caution">
    <text evidence="1">The sequence shown here is derived from an EMBL/GenBank/DDBJ whole genome shotgun (WGS) entry which is preliminary data.</text>
</comment>
<keyword evidence="2" id="KW-1185">Reference proteome</keyword>
<sequence length="33" mass="3766">ESCLALGLSFRLWPMRTTFMLRRMGGVTPKPVI</sequence>
<evidence type="ECO:0000313" key="1">
    <source>
        <dbReference type="EMBL" id="MCI58449.1"/>
    </source>
</evidence>